<evidence type="ECO:0000256" key="1">
    <source>
        <dbReference type="ARBA" id="ARBA00004123"/>
    </source>
</evidence>
<dbReference type="InterPro" id="IPR008501">
    <property type="entry name" value="THOC7/Mft1"/>
</dbReference>
<dbReference type="Pfam" id="PF05615">
    <property type="entry name" value="THOC7"/>
    <property type="match status" value="1"/>
</dbReference>
<evidence type="ECO:0000313" key="4">
    <source>
        <dbReference type="EMBL" id="KAK4038726.1"/>
    </source>
</evidence>
<name>A0AAN6PD60_9PEZI</name>
<comment type="caution">
    <text evidence="4">The sequence shown here is derived from an EMBL/GenBank/DDBJ whole genome shotgun (WGS) entry which is preliminary data.</text>
</comment>
<protein>
    <submittedName>
        <fullName evidence="4">Tho complex subunit 7-domain-containing protein</fullName>
    </submittedName>
</protein>
<dbReference type="AlphaFoldDB" id="A0AAN6PD60"/>
<dbReference type="GO" id="GO:0006397">
    <property type="term" value="P:mRNA processing"/>
    <property type="evidence" value="ECO:0007669"/>
    <property type="project" value="InterPro"/>
</dbReference>
<evidence type="ECO:0000313" key="5">
    <source>
        <dbReference type="Proteomes" id="UP001303115"/>
    </source>
</evidence>
<proteinExistence type="predicted"/>
<feature type="compositionally biased region" description="Polar residues" evidence="3">
    <location>
        <begin position="318"/>
        <end position="327"/>
    </location>
</feature>
<gene>
    <name evidence="4" type="ORF">C8A01DRAFT_17202</name>
</gene>
<feature type="compositionally biased region" description="Basic and acidic residues" evidence="3">
    <location>
        <begin position="295"/>
        <end position="305"/>
    </location>
</feature>
<keyword evidence="5" id="KW-1185">Reference proteome</keyword>
<accession>A0AAN6PD60</accession>
<feature type="compositionally biased region" description="Low complexity" evidence="3">
    <location>
        <begin position="62"/>
        <end position="88"/>
    </location>
</feature>
<dbReference type="GO" id="GO:0000445">
    <property type="term" value="C:THO complex part of transcription export complex"/>
    <property type="evidence" value="ECO:0007669"/>
    <property type="project" value="InterPro"/>
</dbReference>
<organism evidence="4 5">
    <name type="scientific">Parachaetomium inaequale</name>
    <dbReference type="NCBI Taxonomy" id="2588326"/>
    <lineage>
        <taxon>Eukaryota</taxon>
        <taxon>Fungi</taxon>
        <taxon>Dikarya</taxon>
        <taxon>Ascomycota</taxon>
        <taxon>Pezizomycotina</taxon>
        <taxon>Sordariomycetes</taxon>
        <taxon>Sordariomycetidae</taxon>
        <taxon>Sordariales</taxon>
        <taxon>Chaetomiaceae</taxon>
        <taxon>Parachaetomium</taxon>
    </lineage>
</organism>
<evidence type="ECO:0000256" key="2">
    <source>
        <dbReference type="ARBA" id="ARBA00023242"/>
    </source>
</evidence>
<dbReference type="EMBL" id="MU854420">
    <property type="protein sequence ID" value="KAK4038726.1"/>
    <property type="molecule type" value="Genomic_DNA"/>
</dbReference>
<reference evidence="5" key="1">
    <citation type="journal article" date="2023" name="Mol. Phylogenet. Evol.">
        <title>Genome-scale phylogeny and comparative genomics of the fungal order Sordariales.</title>
        <authorList>
            <person name="Hensen N."/>
            <person name="Bonometti L."/>
            <person name="Westerberg I."/>
            <person name="Brannstrom I.O."/>
            <person name="Guillou S."/>
            <person name="Cros-Aarteil S."/>
            <person name="Calhoun S."/>
            <person name="Haridas S."/>
            <person name="Kuo A."/>
            <person name="Mondo S."/>
            <person name="Pangilinan J."/>
            <person name="Riley R."/>
            <person name="LaButti K."/>
            <person name="Andreopoulos B."/>
            <person name="Lipzen A."/>
            <person name="Chen C."/>
            <person name="Yan M."/>
            <person name="Daum C."/>
            <person name="Ng V."/>
            <person name="Clum A."/>
            <person name="Steindorff A."/>
            <person name="Ohm R.A."/>
            <person name="Martin F."/>
            <person name="Silar P."/>
            <person name="Natvig D.O."/>
            <person name="Lalanne C."/>
            <person name="Gautier V."/>
            <person name="Ament-Velasquez S.L."/>
            <person name="Kruys A."/>
            <person name="Hutchinson M.I."/>
            <person name="Powell A.J."/>
            <person name="Barry K."/>
            <person name="Miller A.N."/>
            <person name="Grigoriev I.V."/>
            <person name="Debuchy R."/>
            <person name="Gladieux P."/>
            <person name="Hiltunen Thoren M."/>
            <person name="Johannesson H."/>
        </authorList>
    </citation>
    <scope>NUCLEOTIDE SEQUENCE [LARGE SCALE GENOMIC DNA]</scope>
    <source>
        <strain evidence="5">CBS 284.82</strain>
    </source>
</reference>
<feature type="compositionally biased region" description="Acidic residues" evidence="3">
    <location>
        <begin position="339"/>
        <end position="351"/>
    </location>
</feature>
<feature type="region of interest" description="Disordered" evidence="3">
    <location>
        <begin position="237"/>
        <end position="389"/>
    </location>
</feature>
<feature type="region of interest" description="Disordered" evidence="3">
    <location>
        <begin position="35"/>
        <end position="90"/>
    </location>
</feature>
<evidence type="ECO:0000256" key="3">
    <source>
        <dbReference type="SAM" id="MobiDB-lite"/>
    </source>
</evidence>
<sequence>MTPWGLLDDKEEIELHKSRLLNVEEKPFKRITKRLNTLHSLTTARARQAPTPPPETNGTPHQQQQSQTTSANAQQQQRDGTPAAAAAAEGAPDLAQLKEDVTIDFAAFDSSIARLQFLLTANGRERERYAAERGRIVATSQAVRDSTGQLRAQLEQARATLAQRREFDALADAITSRAALRPRAEQAANLTKLRDEIAELEAEREAYGVTWHERREQFARIMEESMRLRRLIRDEKEEVERREGMDDDEGGGTPRPSGMGSREGTPRPDGGLAPKTDSGDAVGTPRPVSVGGRTPARDSPAHDSRSFTAKRTTILDASFSQVGSQMGSREGSADRETQGEAEEGEDVEMGETGEAKGDESEPDSPLTPPPADDTPQIVVNGEGDSMDTT</sequence>
<comment type="subcellular location">
    <subcellularLocation>
        <location evidence="1">Nucleus</location>
    </subcellularLocation>
</comment>
<dbReference type="Proteomes" id="UP001303115">
    <property type="component" value="Unassembled WGS sequence"/>
</dbReference>
<keyword evidence="2" id="KW-0539">Nucleus</keyword>